<dbReference type="Proteomes" id="UP001150217">
    <property type="component" value="Unassembled WGS sequence"/>
</dbReference>
<name>A0ABQ8V847_9AGAR</name>
<gene>
    <name evidence="1" type="ORF">C8R41DRAFT_774076</name>
</gene>
<keyword evidence="2" id="KW-1185">Reference proteome</keyword>
<organism evidence="1 2">
    <name type="scientific">Lentinula lateritia</name>
    <dbReference type="NCBI Taxonomy" id="40482"/>
    <lineage>
        <taxon>Eukaryota</taxon>
        <taxon>Fungi</taxon>
        <taxon>Dikarya</taxon>
        <taxon>Basidiomycota</taxon>
        <taxon>Agaricomycotina</taxon>
        <taxon>Agaricomycetes</taxon>
        <taxon>Agaricomycetidae</taxon>
        <taxon>Agaricales</taxon>
        <taxon>Marasmiineae</taxon>
        <taxon>Omphalotaceae</taxon>
        <taxon>Lentinula</taxon>
    </lineage>
</organism>
<protein>
    <submittedName>
        <fullName evidence="1">Uncharacterized protein</fullName>
    </submittedName>
</protein>
<evidence type="ECO:0000313" key="1">
    <source>
        <dbReference type="EMBL" id="KAJ4476154.1"/>
    </source>
</evidence>
<feature type="non-terminal residue" evidence="1">
    <location>
        <position position="1"/>
    </location>
</feature>
<accession>A0ABQ8V847</accession>
<dbReference type="EMBL" id="JANVFT010000072">
    <property type="protein sequence ID" value="KAJ4476154.1"/>
    <property type="molecule type" value="Genomic_DNA"/>
</dbReference>
<reference evidence="1" key="1">
    <citation type="submission" date="2022-08" db="EMBL/GenBank/DDBJ databases">
        <title>A Global Phylogenomic Analysis of the Shiitake Genus Lentinula.</title>
        <authorList>
            <consortium name="DOE Joint Genome Institute"/>
            <person name="Sierra-Patev S."/>
            <person name="Min B."/>
            <person name="Naranjo-Ortiz M."/>
            <person name="Looney B."/>
            <person name="Konkel Z."/>
            <person name="Slot J.C."/>
            <person name="Sakamoto Y."/>
            <person name="Steenwyk J.L."/>
            <person name="Rokas A."/>
            <person name="Carro J."/>
            <person name="Camarero S."/>
            <person name="Ferreira P."/>
            <person name="Molpeceres G."/>
            <person name="Ruiz-Duenas F.J."/>
            <person name="Serrano A."/>
            <person name="Henrissat B."/>
            <person name="Drula E."/>
            <person name="Hughes K.W."/>
            <person name="Mata J.L."/>
            <person name="Ishikawa N.K."/>
            <person name="Vargas-Isla R."/>
            <person name="Ushijima S."/>
            <person name="Smith C.A."/>
            <person name="Ahrendt S."/>
            <person name="Andreopoulos W."/>
            <person name="He G."/>
            <person name="Labutti K."/>
            <person name="Lipzen A."/>
            <person name="Ng V."/>
            <person name="Riley R."/>
            <person name="Sandor L."/>
            <person name="Barry K."/>
            <person name="Martinez A.T."/>
            <person name="Xiao Y."/>
            <person name="Gibbons J.G."/>
            <person name="Terashima K."/>
            <person name="Grigoriev I.V."/>
            <person name="Hibbett D.S."/>
        </authorList>
    </citation>
    <scope>NUCLEOTIDE SEQUENCE</scope>
    <source>
        <strain evidence="1">RHP3577 ss4</strain>
    </source>
</reference>
<comment type="caution">
    <text evidence="1">The sequence shown here is derived from an EMBL/GenBank/DDBJ whole genome shotgun (WGS) entry which is preliminary data.</text>
</comment>
<dbReference type="Gene3D" id="3.60.130.30">
    <property type="match status" value="1"/>
</dbReference>
<proteinExistence type="predicted"/>
<evidence type="ECO:0000313" key="2">
    <source>
        <dbReference type="Proteomes" id="UP001150217"/>
    </source>
</evidence>
<sequence length="149" mass="16498">FPGFSEFAAAVFNLGGNIWTFKHRDFLNWPFGWCAITALGNFDPGCTAQLILWELKLVIDFLHGATVLIPSGVITHSNTPVATGDTRMSFTQYTAGAIFRWVENGCRTERELEVANPKGWAAMQAGKDEAYIRHINNFSTIDELTAGIL</sequence>